<evidence type="ECO:0000256" key="3">
    <source>
        <dbReference type="SAM" id="Phobius"/>
    </source>
</evidence>
<feature type="transmembrane region" description="Helical" evidence="3">
    <location>
        <begin position="289"/>
        <end position="307"/>
    </location>
</feature>
<dbReference type="PROSITE" id="PS50943">
    <property type="entry name" value="HTH_CROC1"/>
    <property type="match status" value="1"/>
</dbReference>
<dbReference type="SUPFAM" id="SSF47413">
    <property type="entry name" value="lambda repressor-like DNA-binding domains"/>
    <property type="match status" value="1"/>
</dbReference>
<dbReference type="AlphaFoldDB" id="A0A9D2H124"/>
<keyword evidence="1" id="KW-0238">DNA-binding</keyword>
<dbReference type="Gene3D" id="1.10.260.40">
    <property type="entry name" value="lambda repressor-like DNA-binding domains"/>
    <property type="match status" value="1"/>
</dbReference>
<feature type="transmembrane region" description="Helical" evidence="3">
    <location>
        <begin position="264"/>
        <end position="283"/>
    </location>
</feature>
<feature type="transmembrane region" description="Helical" evidence="3">
    <location>
        <begin position="131"/>
        <end position="157"/>
    </location>
</feature>
<keyword evidence="3" id="KW-0472">Membrane</keyword>
<gene>
    <name evidence="5" type="ORF">H9797_04655</name>
</gene>
<keyword evidence="3" id="KW-0812">Transmembrane</keyword>
<feature type="transmembrane region" description="Helical" evidence="3">
    <location>
        <begin position="103"/>
        <end position="125"/>
    </location>
</feature>
<evidence type="ECO:0000256" key="1">
    <source>
        <dbReference type="ARBA" id="ARBA00023125"/>
    </source>
</evidence>
<comment type="caution">
    <text evidence="5">The sequence shown here is derived from an EMBL/GenBank/DDBJ whole genome shotgun (WGS) entry which is preliminary data.</text>
</comment>
<feature type="transmembrane region" description="Helical" evidence="3">
    <location>
        <begin position="177"/>
        <end position="195"/>
    </location>
</feature>
<dbReference type="InterPro" id="IPR010982">
    <property type="entry name" value="Lambda_DNA-bd_dom_sf"/>
</dbReference>
<dbReference type="Proteomes" id="UP000824221">
    <property type="component" value="Unassembled WGS sequence"/>
</dbReference>
<dbReference type="GO" id="GO:0003677">
    <property type="term" value="F:DNA binding"/>
    <property type="evidence" value="ECO:0007669"/>
    <property type="project" value="UniProtKB-KW"/>
</dbReference>
<proteinExistence type="predicted"/>
<dbReference type="EMBL" id="DXAJ01000070">
    <property type="protein sequence ID" value="HJA02653.1"/>
    <property type="molecule type" value="Genomic_DNA"/>
</dbReference>
<dbReference type="PANTHER" id="PTHR46558">
    <property type="entry name" value="TRACRIPTIONAL REGULATORY PROTEIN-RELATED-RELATED"/>
    <property type="match status" value="1"/>
</dbReference>
<dbReference type="PANTHER" id="PTHR46558:SF13">
    <property type="entry name" value="HTH-TYPE TRANSCRIPTIONAL REGULATOR IMMR"/>
    <property type="match status" value="1"/>
</dbReference>
<dbReference type="InterPro" id="IPR001387">
    <property type="entry name" value="Cro/C1-type_HTH"/>
</dbReference>
<organism evidence="5 6">
    <name type="scientific">Candidatus Gallimonas gallistercoris</name>
    <dbReference type="NCBI Taxonomy" id="2838602"/>
    <lineage>
        <taxon>Bacteria</taxon>
        <taxon>Bacillati</taxon>
        <taxon>Bacillota</taxon>
        <taxon>Clostridia</taxon>
        <taxon>Candidatus Gallimonas</taxon>
    </lineage>
</organism>
<accession>A0A9D2H124</accession>
<evidence type="ECO:0000313" key="6">
    <source>
        <dbReference type="Proteomes" id="UP000824221"/>
    </source>
</evidence>
<reference evidence="5" key="1">
    <citation type="journal article" date="2021" name="PeerJ">
        <title>Extensive microbial diversity within the chicken gut microbiome revealed by metagenomics and culture.</title>
        <authorList>
            <person name="Gilroy R."/>
            <person name="Ravi A."/>
            <person name="Getino M."/>
            <person name="Pursley I."/>
            <person name="Horton D.L."/>
            <person name="Alikhan N.F."/>
            <person name="Baker D."/>
            <person name="Gharbi K."/>
            <person name="Hall N."/>
            <person name="Watson M."/>
            <person name="Adriaenssens E.M."/>
            <person name="Foster-Nyarko E."/>
            <person name="Jarju S."/>
            <person name="Secka A."/>
            <person name="Antonio M."/>
            <person name="Oren A."/>
            <person name="Chaudhuri R.R."/>
            <person name="La Ragione R."/>
            <person name="Hildebrand F."/>
            <person name="Pallen M.J."/>
        </authorList>
    </citation>
    <scope>NUCLEOTIDE SEQUENCE</scope>
    <source>
        <strain evidence="5">CHK156-179</strain>
    </source>
</reference>
<name>A0A9D2H124_9FIRM</name>
<keyword evidence="3" id="KW-1133">Transmembrane helix</keyword>
<reference evidence="5" key="2">
    <citation type="submission" date="2021-04" db="EMBL/GenBank/DDBJ databases">
        <authorList>
            <person name="Gilroy R."/>
        </authorList>
    </citation>
    <scope>NUCLEOTIDE SEQUENCE</scope>
    <source>
        <strain evidence="5">CHK156-179</strain>
    </source>
</reference>
<feature type="transmembrane region" description="Helical" evidence="3">
    <location>
        <begin position="207"/>
        <end position="229"/>
    </location>
</feature>
<feature type="region of interest" description="Disordered" evidence="2">
    <location>
        <begin position="66"/>
        <end position="99"/>
    </location>
</feature>
<dbReference type="Pfam" id="PF01381">
    <property type="entry name" value="HTH_3"/>
    <property type="match status" value="1"/>
</dbReference>
<feature type="compositionally biased region" description="Basic and acidic residues" evidence="2">
    <location>
        <begin position="66"/>
        <end position="75"/>
    </location>
</feature>
<feature type="domain" description="HTH cro/C1-type" evidence="4">
    <location>
        <begin position="8"/>
        <end position="62"/>
    </location>
</feature>
<evidence type="ECO:0000256" key="2">
    <source>
        <dbReference type="SAM" id="MobiDB-lite"/>
    </source>
</evidence>
<dbReference type="CDD" id="cd00093">
    <property type="entry name" value="HTH_XRE"/>
    <property type="match status" value="1"/>
</dbReference>
<dbReference type="SMART" id="SM00530">
    <property type="entry name" value="HTH_XRE"/>
    <property type="match status" value="1"/>
</dbReference>
<protein>
    <submittedName>
        <fullName evidence="5">Helix-turn-helix domain-containing protein</fullName>
    </submittedName>
</protein>
<evidence type="ECO:0000259" key="4">
    <source>
        <dbReference type="PROSITE" id="PS50943"/>
    </source>
</evidence>
<sequence>MNEFGNYLYGLRRGAGMTQQELAEKLGVTNRTISKWETGETFPETAQLIPLANIFHVTVDELLRGTGRTENREESAGASMETQGSEEPTEDTHHPSPIPSPAMAALIAGGIGVILLGAAALTLLFCLWESPYVSAVALGALFAGLLAGVPLLIYGGVTTQFVPRLKNERDSRAFARFRRTVIAGIAVFLLGAALFTEGWLVRGYAEVLFVVFLAVGCIAAALGCVPLIYGGIGWERHLQANPYLKDAEAEEAAETKGERLAGKISSAIMICATLAYLLMGILGDLWHPGWIVFPAAALVCGIVSIFLERK</sequence>
<evidence type="ECO:0000313" key="5">
    <source>
        <dbReference type="EMBL" id="HJA02653.1"/>
    </source>
</evidence>